<sequence>MRLLEVTVKYISLFRDITARREEVVELPEGARLQDLVNLLSERYSGLKEYLERGDFVALVNGKVAELEEELLGNSEVVLMPPISGG</sequence>
<dbReference type="Gene3D" id="3.10.20.30">
    <property type="match status" value="1"/>
</dbReference>
<dbReference type="Pfam" id="PF02597">
    <property type="entry name" value="ThiS"/>
    <property type="match status" value="1"/>
</dbReference>
<dbReference type="AlphaFoldDB" id="A0A7J3X7J6"/>
<protein>
    <submittedName>
        <fullName evidence="2">MoaD/ThiS family protein</fullName>
    </submittedName>
</protein>
<dbReference type="InterPro" id="IPR012675">
    <property type="entry name" value="Beta-grasp_dom_sf"/>
</dbReference>
<dbReference type="GO" id="GO:0000166">
    <property type="term" value="F:nucleotide binding"/>
    <property type="evidence" value="ECO:0007669"/>
    <property type="project" value="UniProtKB-KW"/>
</dbReference>
<dbReference type="CDD" id="cd00754">
    <property type="entry name" value="Ubl_MoaD"/>
    <property type="match status" value="1"/>
</dbReference>
<dbReference type="PANTHER" id="PTHR33359">
    <property type="entry name" value="MOLYBDOPTERIN SYNTHASE SULFUR CARRIER SUBUNIT"/>
    <property type="match status" value="1"/>
</dbReference>
<dbReference type="PANTHER" id="PTHR33359:SF1">
    <property type="entry name" value="MOLYBDOPTERIN SYNTHASE SULFUR CARRIER SUBUNIT"/>
    <property type="match status" value="1"/>
</dbReference>
<dbReference type="InterPro" id="IPR044672">
    <property type="entry name" value="MOCS2A"/>
</dbReference>
<evidence type="ECO:0000313" key="2">
    <source>
        <dbReference type="EMBL" id="HHP05122.1"/>
    </source>
</evidence>
<dbReference type="SUPFAM" id="SSF54285">
    <property type="entry name" value="MoaD/ThiS"/>
    <property type="match status" value="1"/>
</dbReference>
<dbReference type="GO" id="GO:1990133">
    <property type="term" value="C:molybdopterin adenylyltransferase complex"/>
    <property type="evidence" value="ECO:0007669"/>
    <property type="project" value="TreeGrafter"/>
</dbReference>
<dbReference type="InterPro" id="IPR016155">
    <property type="entry name" value="Mopterin_synth/thiamin_S_b"/>
</dbReference>
<accession>A0A7J3X7J6</accession>
<dbReference type="EMBL" id="DRZM01000155">
    <property type="protein sequence ID" value="HHP05122.1"/>
    <property type="molecule type" value="Genomic_DNA"/>
</dbReference>
<gene>
    <name evidence="2" type="ORF">ENM88_05155</name>
</gene>
<dbReference type="GO" id="GO:0006777">
    <property type="term" value="P:Mo-molybdopterin cofactor biosynthetic process"/>
    <property type="evidence" value="ECO:0007669"/>
    <property type="project" value="InterPro"/>
</dbReference>
<dbReference type="InterPro" id="IPR003749">
    <property type="entry name" value="ThiS/MoaD-like"/>
</dbReference>
<dbReference type="InterPro" id="IPR010038">
    <property type="entry name" value="MoaD_arc-typ"/>
</dbReference>
<name>A0A7J3X7J6_THEPE</name>
<proteinExistence type="predicted"/>
<keyword evidence="1" id="KW-0547">Nucleotide-binding</keyword>
<evidence type="ECO:0000256" key="1">
    <source>
        <dbReference type="ARBA" id="ARBA00022741"/>
    </source>
</evidence>
<organism evidence="2">
    <name type="scientific">Thermofilum pendens</name>
    <dbReference type="NCBI Taxonomy" id="2269"/>
    <lineage>
        <taxon>Archaea</taxon>
        <taxon>Thermoproteota</taxon>
        <taxon>Thermoprotei</taxon>
        <taxon>Thermofilales</taxon>
        <taxon>Thermofilaceae</taxon>
        <taxon>Thermofilum</taxon>
    </lineage>
</organism>
<comment type="caution">
    <text evidence="2">The sequence shown here is derived from an EMBL/GenBank/DDBJ whole genome shotgun (WGS) entry which is preliminary data.</text>
</comment>
<reference evidence="2" key="1">
    <citation type="journal article" date="2020" name="mSystems">
        <title>Genome- and Community-Level Interaction Insights into Carbon Utilization and Element Cycling Functions of Hydrothermarchaeota in Hydrothermal Sediment.</title>
        <authorList>
            <person name="Zhou Z."/>
            <person name="Liu Y."/>
            <person name="Xu W."/>
            <person name="Pan J."/>
            <person name="Luo Z.H."/>
            <person name="Li M."/>
        </authorList>
    </citation>
    <scope>NUCLEOTIDE SEQUENCE [LARGE SCALE GENOMIC DNA]</scope>
    <source>
        <strain evidence="2">SpSt-1125</strain>
    </source>
</reference>
<dbReference type="NCBIfam" id="TIGR01687">
    <property type="entry name" value="moaD_arch"/>
    <property type="match status" value="1"/>
</dbReference>